<keyword evidence="2" id="KW-1185">Reference proteome</keyword>
<evidence type="ECO:0000313" key="1">
    <source>
        <dbReference type="EMBL" id="ALF52417.1"/>
    </source>
</evidence>
<dbReference type="OrthoDB" id="426986at2"/>
<dbReference type="Pfam" id="PF23856">
    <property type="entry name" value="DUF7219"/>
    <property type="match status" value="1"/>
</dbReference>
<dbReference type="PATRIC" id="fig|224013.5.peg.1313"/>
<sequence length="92" mass="10717">MADQSDFLSNLSDFLYPRSCYYGQFKPEYLVFNASLQEFAQRVSYISNLQTNGKLSPEEAYQQIKTLWKQLKRAKKQLEITKEALGSNNPQQ</sequence>
<dbReference type="Proteomes" id="UP000062645">
    <property type="component" value="Chromosome"/>
</dbReference>
<dbReference type="InterPro" id="IPR055643">
    <property type="entry name" value="DUF7219"/>
</dbReference>
<evidence type="ECO:0008006" key="3">
    <source>
        <dbReference type="Google" id="ProtNLM"/>
    </source>
</evidence>
<dbReference type="KEGG" id="npz:ACX27_05430"/>
<dbReference type="EMBL" id="CP012036">
    <property type="protein sequence ID" value="ALF52417.1"/>
    <property type="molecule type" value="Genomic_DNA"/>
</dbReference>
<dbReference type="STRING" id="224013.ACX27_05430"/>
<organism evidence="1 2">
    <name type="scientific">Nostoc piscinale CENA21</name>
    <dbReference type="NCBI Taxonomy" id="224013"/>
    <lineage>
        <taxon>Bacteria</taxon>
        <taxon>Bacillati</taxon>
        <taxon>Cyanobacteriota</taxon>
        <taxon>Cyanophyceae</taxon>
        <taxon>Nostocales</taxon>
        <taxon>Nostocaceae</taxon>
        <taxon>Nostoc</taxon>
    </lineage>
</organism>
<reference evidence="1 2" key="2">
    <citation type="journal article" date="2016" name="Genome Announc.">
        <title>Draft Genome Sequence of the N2-Fixing Cyanobacterium Nostoc piscinale CENA21, Isolated from the Brazilian Amazon Floodplain.</title>
        <authorList>
            <person name="Leao T."/>
            <person name="Guimaraes P.I."/>
            <person name="de Melo A.G."/>
            <person name="Ramos R.T."/>
            <person name="Leao P.N."/>
            <person name="Silva A."/>
            <person name="Fiore M.F."/>
            <person name="Schneider M.P."/>
        </authorList>
    </citation>
    <scope>NUCLEOTIDE SEQUENCE [LARGE SCALE GENOMIC DNA]</scope>
    <source>
        <strain evidence="1 2">CENA21</strain>
    </source>
</reference>
<dbReference type="RefSeq" id="WP_062289428.1">
    <property type="nucleotide sequence ID" value="NZ_CP012036.1"/>
</dbReference>
<gene>
    <name evidence="1" type="ORF">ACX27_05430</name>
</gene>
<evidence type="ECO:0000313" key="2">
    <source>
        <dbReference type="Proteomes" id="UP000062645"/>
    </source>
</evidence>
<accession>A0A0M3V4R9</accession>
<proteinExistence type="predicted"/>
<protein>
    <recommendedName>
        <fullName evidence="3">Isopropylmalate/homocitrate/citramalate synthase</fullName>
    </recommendedName>
</protein>
<name>A0A0M3V4R9_9NOSO</name>
<reference evidence="2" key="1">
    <citation type="submission" date="2015-07" db="EMBL/GenBank/DDBJ databases">
        <title>Genome Of Nitrogen-Fixing Cyanobacterium Nostoc piscinale CENA21 From Solimoes/Amazon River Floodplain Sediments And Comparative Genomics To Uncover Biosynthetic Natural Products Potential.</title>
        <authorList>
            <person name="Leao T.F."/>
            <person name="Leao P.N."/>
            <person name="Guimaraes P.I."/>
            <person name="de Melo A.G.C."/>
            <person name="Ramos R.T.J."/>
            <person name="Silva A."/>
            <person name="Fiore M.F."/>
            <person name="Schneider M.P.C."/>
        </authorList>
    </citation>
    <scope>NUCLEOTIDE SEQUENCE [LARGE SCALE GENOMIC DNA]</scope>
    <source>
        <strain evidence="2">CENA21</strain>
    </source>
</reference>
<dbReference type="AlphaFoldDB" id="A0A0M3V4R9"/>